<name>A0ABM1TGF8_LIMPO</name>
<dbReference type="InterPro" id="IPR000253">
    <property type="entry name" value="FHA_dom"/>
</dbReference>
<feature type="domain" description="FHA" evidence="6">
    <location>
        <begin position="37"/>
        <end position="88"/>
    </location>
</feature>
<keyword evidence="1" id="KW-0547">Nucleotide-binding</keyword>
<keyword evidence="7" id="KW-1185">Reference proteome</keyword>
<evidence type="ECO:0000313" key="7">
    <source>
        <dbReference type="Proteomes" id="UP000694941"/>
    </source>
</evidence>
<reference evidence="8" key="1">
    <citation type="submission" date="2025-08" db="UniProtKB">
        <authorList>
            <consortium name="RefSeq"/>
        </authorList>
    </citation>
    <scope>IDENTIFICATION</scope>
    <source>
        <tissue evidence="8">Muscle</tissue>
    </source>
</reference>
<dbReference type="InterPro" id="IPR008984">
    <property type="entry name" value="SMAD_FHA_dom_sf"/>
</dbReference>
<keyword evidence="2" id="KW-0067">ATP-binding</keyword>
<evidence type="ECO:0000256" key="1">
    <source>
        <dbReference type="ARBA" id="ARBA00022741"/>
    </source>
</evidence>
<evidence type="ECO:0000313" key="8">
    <source>
        <dbReference type="RefSeq" id="XP_022254964.1"/>
    </source>
</evidence>
<feature type="coiled-coil region" evidence="5">
    <location>
        <begin position="162"/>
        <end position="207"/>
    </location>
</feature>
<evidence type="ECO:0000256" key="4">
    <source>
        <dbReference type="PROSITE-ProRule" id="PRU00182"/>
    </source>
</evidence>
<dbReference type="SUPFAM" id="SSF49879">
    <property type="entry name" value="SMAD/FHA domain"/>
    <property type="match status" value="1"/>
</dbReference>
<dbReference type="Gene3D" id="2.60.200.20">
    <property type="match status" value="1"/>
</dbReference>
<evidence type="ECO:0000256" key="5">
    <source>
        <dbReference type="SAM" id="Coils"/>
    </source>
</evidence>
<evidence type="ECO:0000259" key="6">
    <source>
        <dbReference type="PROSITE" id="PS50006"/>
    </source>
</evidence>
<dbReference type="GeneID" id="111088614"/>
<evidence type="ECO:0000256" key="3">
    <source>
        <dbReference type="ARBA" id="ARBA00023175"/>
    </source>
</evidence>
<accession>A0ABM1TGF8</accession>
<proteinExistence type="predicted"/>
<dbReference type="PROSITE" id="PS50006">
    <property type="entry name" value="FHA_DOMAIN"/>
    <property type="match status" value="1"/>
</dbReference>
<dbReference type="PROSITE" id="PS50889">
    <property type="entry name" value="S4"/>
    <property type="match status" value="1"/>
</dbReference>
<dbReference type="PANTHER" id="PTHR47117">
    <property type="entry name" value="STAR-RELATED LIPID TRANSFER PROTEIN 9"/>
    <property type="match status" value="1"/>
</dbReference>
<feature type="non-terminal residue" evidence="8">
    <location>
        <position position="1"/>
    </location>
</feature>
<gene>
    <name evidence="8" type="primary">LOC111088614</name>
</gene>
<sequence length="331" mass="37628">REGIALKVDGKSPCLVNLNEDPQLSETLLYLLHPGRTRLGRKDNSSDVEIQLHGSLLSREHCTLENNEGKVKVIPMPNAPVYVNGQEVIESTVLQHGDRLVVGGVHFFRLNNPCQSVIFKGVSSEEPVKDYLFARDELLQAQEARLKAEVSKARDQARIEMLTQLQDLKEEAQLELDIQRSNYEGQIHDLNMALKEKETKLQEAEKKKLMISPFKSNLLEEMIDLYSDVFTDLDTLKKQVAQTNLDNSTPSYHGDRSQSCELYALTLQLQEANHLAKDLGKTLEFRRCDLMTDKGLEQGVKVLDYTHNIVTFWSTEKFAEIYILDGINLSK</sequence>
<dbReference type="Pfam" id="PF00498">
    <property type="entry name" value="FHA"/>
    <property type="match status" value="1"/>
</dbReference>
<dbReference type="SMART" id="SM00240">
    <property type="entry name" value="FHA"/>
    <property type="match status" value="1"/>
</dbReference>
<protein>
    <submittedName>
        <fullName evidence="8">Kinesin-like protein KIF14</fullName>
    </submittedName>
</protein>
<keyword evidence="4" id="KW-0694">RNA-binding</keyword>
<dbReference type="RefSeq" id="XP_022254964.1">
    <property type="nucleotide sequence ID" value="XM_022399256.1"/>
</dbReference>
<dbReference type="PANTHER" id="PTHR47117:SF5">
    <property type="entry name" value="KINESIN-LIKE PROTEIN KIF14"/>
    <property type="match status" value="1"/>
</dbReference>
<dbReference type="CDD" id="cd22707">
    <property type="entry name" value="FHA_KIF14"/>
    <property type="match status" value="1"/>
</dbReference>
<keyword evidence="5" id="KW-0175">Coiled coil</keyword>
<evidence type="ECO:0000256" key="2">
    <source>
        <dbReference type="ARBA" id="ARBA00022840"/>
    </source>
</evidence>
<dbReference type="Proteomes" id="UP000694941">
    <property type="component" value="Unplaced"/>
</dbReference>
<organism evidence="7 8">
    <name type="scientific">Limulus polyphemus</name>
    <name type="common">Atlantic horseshoe crab</name>
    <dbReference type="NCBI Taxonomy" id="6850"/>
    <lineage>
        <taxon>Eukaryota</taxon>
        <taxon>Metazoa</taxon>
        <taxon>Ecdysozoa</taxon>
        <taxon>Arthropoda</taxon>
        <taxon>Chelicerata</taxon>
        <taxon>Merostomata</taxon>
        <taxon>Xiphosura</taxon>
        <taxon>Limulidae</taxon>
        <taxon>Limulus</taxon>
    </lineage>
</organism>
<keyword evidence="3" id="KW-0505">Motor protein</keyword>